<gene>
    <name evidence="2" type="ORF">QBC34DRAFT_320236</name>
</gene>
<dbReference type="Proteomes" id="UP001321760">
    <property type="component" value="Unassembled WGS sequence"/>
</dbReference>
<dbReference type="AlphaFoldDB" id="A0AAV9GX69"/>
<dbReference type="InterPro" id="IPR036291">
    <property type="entry name" value="NAD(P)-bd_dom_sf"/>
</dbReference>
<dbReference type="Pfam" id="PF13602">
    <property type="entry name" value="ADH_zinc_N_2"/>
    <property type="match status" value="1"/>
</dbReference>
<reference evidence="2" key="2">
    <citation type="submission" date="2023-05" db="EMBL/GenBank/DDBJ databases">
        <authorList>
            <consortium name="Lawrence Berkeley National Laboratory"/>
            <person name="Steindorff A."/>
            <person name="Hensen N."/>
            <person name="Bonometti L."/>
            <person name="Westerberg I."/>
            <person name="Brannstrom I.O."/>
            <person name="Guillou S."/>
            <person name="Cros-Aarteil S."/>
            <person name="Calhoun S."/>
            <person name="Haridas S."/>
            <person name="Kuo A."/>
            <person name="Mondo S."/>
            <person name="Pangilinan J."/>
            <person name="Riley R."/>
            <person name="Labutti K."/>
            <person name="Andreopoulos B."/>
            <person name="Lipzen A."/>
            <person name="Chen C."/>
            <person name="Yanf M."/>
            <person name="Daum C."/>
            <person name="Ng V."/>
            <person name="Clum A."/>
            <person name="Ohm R."/>
            <person name="Martin F."/>
            <person name="Silar P."/>
            <person name="Natvig D."/>
            <person name="Lalanne C."/>
            <person name="Gautier V."/>
            <person name="Ament-Velasquez S.L."/>
            <person name="Kruys A."/>
            <person name="Hutchinson M.I."/>
            <person name="Powell A.J."/>
            <person name="Barry K."/>
            <person name="Miller A.N."/>
            <person name="Grigoriev I.V."/>
            <person name="Debuchy R."/>
            <person name="Gladieux P."/>
            <person name="Thoren M.H."/>
            <person name="Johannesson H."/>
        </authorList>
    </citation>
    <scope>NUCLEOTIDE SEQUENCE</scope>
    <source>
        <strain evidence="2">PSN243</strain>
    </source>
</reference>
<dbReference type="CDD" id="cd08267">
    <property type="entry name" value="MDR1"/>
    <property type="match status" value="1"/>
</dbReference>
<evidence type="ECO:0000259" key="1">
    <source>
        <dbReference type="SMART" id="SM00829"/>
    </source>
</evidence>
<comment type="caution">
    <text evidence="2">The sequence shown here is derived from an EMBL/GenBank/DDBJ whole genome shotgun (WGS) entry which is preliminary data.</text>
</comment>
<dbReference type="InterPro" id="IPR011032">
    <property type="entry name" value="GroES-like_sf"/>
</dbReference>
<organism evidence="2 3">
    <name type="scientific">Podospora aff. communis PSN243</name>
    <dbReference type="NCBI Taxonomy" id="3040156"/>
    <lineage>
        <taxon>Eukaryota</taxon>
        <taxon>Fungi</taxon>
        <taxon>Dikarya</taxon>
        <taxon>Ascomycota</taxon>
        <taxon>Pezizomycotina</taxon>
        <taxon>Sordariomycetes</taxon>
        <taxon>Sordariomycetidae</taxon>
        <taxon>Sordariales</taxon>
        <taxon>Podosporaceae</taxon>
        <taxon>Podospora</taxon>
    </lineage>
</organism>
<dbReference type="InterPro" id="IPR050700">
    <property type="entry name" value="YIM1/Zinc_Alcohol_DH_Fams"/>
</dbReference>
<reference evidence="2" key="1">
    <citation type="journal article" date="2023" name="Mol. Phylogenet. Evol.">
        <title>Genome-scale phylogeny and comparative genomics of the fungal order Sordariales.</title>
        <authorList>
            <person name="Hensen N."/>
            <person name="Bonometti L."/>
            <person name="Westerberg I."/>
            <person name="Brannstrom I.O."/>
            <person name="Guillou S."/>
            <person name="Cros-Aarteil S."/>
            <person name="Calhoun S."/>
            <person name="Haridas S."/>
            <person name="Kuo A."/>
            <person name="Mondo S."/>
            <person name="Pangilinan J."/>
            <person name="Riley R."/>
            <person name="LaButti K."/>
            <person name="Andreopoulos B."/>
            <person name="Lipzen A."/>
            <person name="Chen C."/>
            <person name="Yan M."/>
            <person name="Daum C."/>
            <person name="Ng V."/>
            <person name="Clum A."/>
            <person name="Steindorff A."/>
            <person name="Ohm R.A."/>
            <person name="Martin F."/>
            <person name="Silar P."/>
            <person name="Natvig D.O."/>
            <person name="Lalanne C."/>
            <person name="Gautier V."/>
            <person name="Ament-Velasquez S.L."/>
            <person name="Kruys A."/>
            <person name="Hutchinson M.I."/>
            <person name="Powell A.J."/>
            <person name="Barry K."/>
            <person name="Miller A.N."/>
            <person name="Grigoriev I.V."/>
            <person name="Debuchy R."/>
            <person name="Gladieux P."/>
            <person name="Hiltunen Thoren M."/>
            <person name="Johannesson H."/>
        </authorList>
    </citation>
    <scope>NUCLEOTIDE SEQUENCE</scope>
    <source>
        <strain evidence="2">PSN243</strain>
    </source>
</reference>
<protein>
    <recommendedName>
        <fullName evidence="1">Enoyl reductase (ER) domain-containing protein</fullName>
    </recommendedName>
</protein>
<dbReference type="GO" id="GO:0016491">
    <property type="term" value="F:oxidoreductase activity"/>
    <property type="evidence" value="ECO:0007669"/>
    <property type="project" value="InterPro"/>
</dbReference>
<dbReference type="SMART" id="SM00829">
    <property type="entry name" value="PKS_ER"/>
    <property type="match status" value="1"/>
</dbReference>
<name>A0AAV9GX69_9PEZI</name>
<dbReference type="PANTHER" id="PTHR11695">
    <property type="entry name" value="ALCOHOL DEHYDROGENASE RELATED"/>
    <property type="match status" value="1"/>
</dbReference>
<accession>A0AAV9GX69</accession>
<sequence>MTTNTPKTMRAWQFTSTTPTLHQNLTLHTLPIPTPTPTNPILIRVLSTSLNPIDYKLPSLPLLGRLLIPRPATPGSDFCGRIITIHPPSSQTTPLKQGDLIFGRLGAPQHGTLAEYITVPASACVLAPEGVHPDVLAAVPTAGLAAFQVLHNANLKAGDKVFINGGAGGTGTMGIQIAKAMGCHVTTSCSGGKRALCERLGADEVVDYTREDVVGVLEGKGRVFSLVVDNVGGTGGLYRASGGFLVKGERFVQVGMPMGLQSMLAVAGRMLLSVFSMAGSRGKFEMFAVKGAGEDLGKLGEMVAERKVVPHVERVYEFESVPDAYEKLRGGHCEGKLVVHVGDRERG</sequence>
<proteinExistence type="predicted"/>
<dbReference type="GO" id="GO:0005739">
    <property type="term" value="C:mitochondrion"/>
    <property type="evidence" value="ECO:0007669"/>
    <property type="project" value="TreeGrafter"/>
</dbReference>
<dbReference type="EMBL" id="MU865923">
    <property type="protein sequence ID" value="KAK4452529.1"/>
    <property type="molecule type" value="Genomic_DNA"/>
</dbReference>
<dbReference type="Gene3D" id="3.90.180.10">
    <property type="entry name" value="Medium-chain alcohol dehydrogenases, catalytic domain"/>
    <property type="match status" value="1"/>
</dbReference>
<dbReference type="InterPro" id="IPR020843">
    <property type="entry name" value="ER"/>
</dbReference>
<dbReference type="Pfam" id="PF08240">
    <property type="entry name" value="ADH_N"/>
    <property type="match status" value="1"/>
</dbReference>
<dbReference type="SUPFAM" id="SSF51735">
    <property type="entry name" value="NAD(P)-binding Rossmann-fold domains"/>
    <property type="match status" value="1"/>
</dbReference>
<evidence type="ECO:0000313" key="3">
    <source>
        <dbReference type="Proteomes" id="UP001321760"/>
    </source>
</evidence>
<dbReference type="PANTHER" id="PTHR11695:SF294">
    <property type="entry name" value="RETICULON-4-INTERACTING PROTEIN 1, MITOCHONDRIAL"/>
    <property type="match status" value="1"/>
</dbReference>
<dbReference type="InterPro" id="IPR013154">
    <property type="entry name" value="ADH-like_N"/>
</dbReference>
<keyword evidence="3" id="KW-1185">Reference proteome</keyword>
<evidence type="ECO:0000313" key="2">
    <source>
        <dbReference type="EMBL" id="KAK4452529.1"/>
    </source>
</evidence>
<dbReference type="Gene3D" id="3.40.50.720">
    <property type="entry name" value="NAD(P)-binding Rossmann-like Domain"/>
    <property type="match status" value="1"/>
</dbReference>
<feature type="domain" description="Enoyl reductase (ER)" evidence="1">
    <location>
        <begin position="20"/>
        <end position="339"/>
    </location>
</feature>
<dbReference type="SUPFAM" id="SSF50129">
    <property type="entry name" value="GroES-like"/>
    <property type="match status" value="1"/>
</dbReference>